<proteinExistence type="predicted"/>
<dbReference type="AlphaFoldDB" id="A0AAE0NDA6"/>
<name>A0AAE0NDA6_9PEZI</name>
<reference evidence="1" key="2">
    <citation type="submission" date="2023-06" db="EMBL/GenBank/DDBJ databases">
        <authorList>
            <consortium name="Lawrence Berkeley National Laboratory"/>
            <person name="Haridas S."/>
            <person name="Hensen N."/>
            <person name="Bonometti L."/>
            <person name="Westerberg I."/>
            <person name="Brannstrom I.O."/>
            <person name="Guillou S."/>
            <person name="Cros-Aarteil S."/>
            <person name="Calhoun S."/>
            <person name="Kuo A."/>
            <person name="Mondo S."/>
            <person name="Pangilinan J."/>
            <person name="Riley R."/>
            <person name="Labutti K."/>
            <person name="Andreopoulos B."/>
            <person name="Lipzen A."/>
            <person name="Chen C."/>
            <person name="Yanf M."/>
            <person name="Daum C."/>
            <person name="Ng V."/>
            <person name="Clum A."/>
            <person name="Steindorff A."/>
            <person name="Ohm R."/>
            <person name="Martin F."/>
            <person name="Silar P."/>
            <person name="Natvig D."/>
            <person name="Lalanne C."/>
            <person name="Gautier V."/>
            <person name="Ament-Velasquez S.L."/>
            <person name="Kruys A."/>
            <person name="Hutchinson M.I."/>
            <person name="Powell A.J."/>
            <person name="Barry K."/>
            <person name="Miller A.N."/>
            <person name="Grigoriev I.V."/>
            <person name="Debuchy R."/>
            <person name="Gladieux P."/>
            <person name="Thoren M.H."/>
            <person name="Johannesson H."/>
        </authorList>
    </citation>
    <scope>NUCLEOTIDE SEQUENCE</scope>
    <source>
        <strain evidence="1">CBS 958.72</strain>
    </source>
</reference>
<reference evidence="1" key="1">
    <citation type="journal article" date="2023" name="Mol. Phylogenet. Evol.">
        <title>Genome-scale phylogeny and comparative genomics of the fungal order Sordariales.</title>
        <authorList>
            <person name="Hensen N."/>
            <person name="Bonometti L."/>
            <person name="Westerberg I."/>
            <person name="Brannstrom I.O."/>
            <person name="Guillou S."/>
            <person name="Cros-Aarteil S."/>
            <person name="Calhoun S."/>
            <person name="Haridas S."/>
            <person name="Kuo A."/>
            <person name="Mondo S."/>
            <person name="Pangilinan J."/>
            <person name="Riley R."/>
            <person name="LaButti K."/>
            <person name="Andreopoulos B."/>
            <person name="Lipzen A."/>
            <person name="Chen C."/>
            <person name="Yan M."/>
            <person name="Daum C."/>
            <person name="Ng V."/>
            <person name="Clum A."/>
            <person name="Steindorff A."/>
            <person name="Ohm R.A."/>
            <person name="Martin F."/>
            <person name="Silar P."/>
            <person name="Natvig D.O."/>
            <person name="Lalanne C."/>
            <person name="Gautier V."/>
            <person name="Ament-Velasquez S.L."/>
            <person name="Kruys A."/>
            <person name="Hutchinson M.I."/>
            <person name="Powell A.J."/>
            <person name="Barry K."/>
            <person name="Miller A.N."/>
            <person name="Grigoriev I.V."/>
            <person name="Debuchy R."/>
            <person name="Gladieux P."/>
            <person name="Hiltunen Thoren M."/>
            <person name="Johannesson H."/>
        </authorList>
    </citation>
    <scope>NUCLEOTIDE SEQUENCE</scope>
    <source>
        <strain evidence="1">CBS 958.72</strain>
    </source>
</reference>
<evidence type="ECO:0000313" key="2">
    <source>
        <dbReference type="Proteomes" id="UP001287356"/>
    </source>
</evidence>
<accession>A0AAE0NDA6</accession>
<sequence>MHSRFTLEILYPFLFLAHGCHRPRRTFCTFYISSNDDFSSWIMNIWLVAQRWKDTTLLLFLLFSCSRSPFPWPFSHPLPSNFF</sequence>
<organism evidence="1 2">
    <name type="scientific">Lasiosphaeria ovina</name>
    <dbReference type="NCBI Taxonomy" id="92902"/>
    <lineage>
        <taxon>Eukaryota</taxon>
        <taxon>Fungi</taxon>
        <taxon>Dikarya</taxon>
        <taxon>Ascomycota</taxon>
        <taxon>Pezizomycotina</taxon>
        <taxon>Sordariomycetes</taxon>
        <taxon>Sordariomycetidae</taxon>
        <taxon>Sordariales</taxon>
        <taxon>Lasiosphaeriaceae</taxon>
        <taxon>Lasiosphaeria</taxon>
    </lineage>
</organism>
<gene>
    <name evidence="1" type="ORF">B0T24DRAFT_160018</name>
</gene>
<protein>
    <submittedName>
        <fullName evidence="1">Uncharacterized protein</fullName>
    </submittedName>
</protein>
<evidence type="ECO:0000313" key="1">
    <source>
        <dbReference type="EMBL" id="KAK3379511.1"/>
    </source>
</evidence>
<dbReference type="EMBL" id="JAULSN010000002">
    <property type="protein sequence ID" value="KAK3379511.1"/>
    <property type="molecule type" value="Genomic_DNA"/>
</dbReference>
<comment type="caution">
    <text evidence="1">The sequence shown here is derived from an EMBL/GenBank/DDBJ whole genome shotgun (WGS) entry which is preliminary data.</text>
</comment>
<dbReference type="Proteomes" id="UP001287356">
    <property type="component" value="Unassembled WGS sequence"/>
</dbReference>
<keyword evidence="2" id="KW-1185">Reference proteome</keyword>